<evidence type="ECO:0000313" key="7">
    <source>
        <dbReference type="EMBL" id="TWI88598.1"/>
    </source>
</evidence>
<dbReference type="Pfam" id="PF04542">
    <property type="entry name" value="Sigma70_r2"/>
    <property type="match status" value="1"/>
</dbReference>
<protein>
    <submittedName>
        <fullName evidence="7">RNA polymerase sigma-70 factor (ECF subfamily)</fullName>
    </submittedName>
</protein>
<evidence type="ECO:0000259" key="6">
    <source>
        <dbReference type="Pfam" id="PF08281"/>
    </source>
</evidence>
<dbReference type="PANTHER" id="PTHR43133:SF46">
    <property type="entry name" value="RNA POLYMERASE SIGMA-70 FACTOR ECF SUBFAMILY"/>
    <property type="match status" value="1"/>
</dbReference>
<dbReference type="OrthoDB" id="1524077at2"/>
<evidence type="ECO:0000313" key="8">
    <source>
        <dbReference type="Proteomes" id="UP000316778"/>
    </source>
</evidence>
<comment type="caution">
    <text evidence="7">The sequence shown here is derived from an EMBL/GenBank/DDBJ whole genome shotgun (WGS) entry which is preliminary data.</text>
</comment>
<dbReference type="GO" id="GO:0006352">
    <property type="term" value="P:DNA-templated transcription initiation"/>
    <property type="evidence" value="ECO:0007669"/>
    <property type="project" value="InterPro"/>
</dbReference>
<dbReference type="Gene3D" id="1.10.1740.10">
    <property type="match status" value="1"/>
</dbReference>
<reference evidence="7 8" key="1">
    <citation type="journal article" date="2013" name="Stand. Genomic Sci.">
        <title>Genomic Encyclopedia of Type Strains, Phase I: The one thousand microbial genomes (KMG-I) project.</title>
        <authorList>
            <person name="Kyrpides N.C."/>
            <person name="Woyke T."/>
            <person name="Eisen J.A."/>
            <person name="Garrity G."/>
            <person name="Lilburn T.G."/>
            <person name="Beck B.J."/>
            <person name="Whitman W.B."/>
            <person name="Hugenholtz P."/>
            <person name="Klenk H.P."/>
        </authorList>
    </citation>
    <scope>NUCLEOTIDE SEQUENCE [LARGE SCALE GENOMIC DNA]</scope>
    <source>
        <strain evidence="7 8">DSM 13484</strain>
    </source>
</reference>
<dbReference type="InterPro" id="IPR013325">
    <property type="entry name" value="RNA_pol_sigma_r2"/>
</dbReference>
<dbReference type="CDD" id="cd06171">
    <property type="entry name" value="Sigma70_r4"/>
    <property type="match status" value="1"/>
</dbReference>
<dbReference type="InterPro" id="IPR036388">
    <property type="entry name" value="WH-like_DNA-bd_sf"/>
</dbReference>
<dbReference type="SUPFAM" id="SSF88946">
    <property type="entry name" value="Sigma2 domain of RNA polymerase sigma factors"/>
    <property type="match status" value="1"/>
</dbReference>
<dbReference type="InterPro" id="IPR014284">
    <property type="entry name" value="RNA_pol_sigma-70_dom"/>
</dbReference>
<dbReference type="RefSeq" id="WP_145714203.1">
    <property type="nucleotide sequence ID" value="NZ_BAAAFY010000001.1"/>
</dbReference>
<organism evidence="7 8">
    <name type="scientific">Chitinophaga japonensis</name>
    <name type="common">Flexibacter japonensis</name>
    <dbReference type="NCBI Taxonomy" id="104662"/>
    <lineage>
        <taxon>Bacteria</taxon>
        <taxon>Pseudomonadati</taxon>
        <taxon>Bacteroidota</taxon>
        <taxon>Chitinophagia</taxon>
        <taxon>Chitinophagales</taxon>
        <taxon>Chitinophagaceae</taxon>
        <taxon>Chitinophaga</taxon>
    </lineage>
</organism>
<keyword evidence="4" id="KW-0804">Transcription</keyword>
<gene>
    <name evidence="7" type="ORF">LX66_2684</name>
</gene>
<dbReference type="Gene3D" id="1.10.10.10">
    <property type="entry name" value="Winged helix-like DNA-binding domain superfamily/Winged helix DNA-binding domain"/>
    <property type="match status" value="1"/>
</dbReference>
<dbReference type="GO" id="GO:0003677">
    <property type="term" value="F:DNA binding"/>
    <property type="evidence" value="ECO:0007669"/>
    <property type="project" value="InterPro"/>
</dbReference>
<dbReference type="Pfam" id="PF08281">
    <property type="entry name" value="Sigma70_r4_2"/>
    <property type="match status" value="1"/>
</dbReference>
<evidence type="ECO:0000256" key="2">
    <source>
        <dbReference type="ARBA" id="ARBA00023015"/>
    </source>
</evidence>
<evidence type="ECO:0000259" key="5">
    <source>
        <dbReference type="Pfam" id="PF04542"/>
    </source>
</evidence>
<dbReference type="InterPro" id="IPR013249">
    <property type="entry name" value="RNA_pol_sigma70_r4_t2"/>
</dbReference>
<feature type="domain" description="RNA polymerase sigma factor 70 region 4 type 2" evidence="6">
    <location>
        <begin position="123"/>
        <end position="174"/>
    </location>
</feature>
<dbReference type="PANTHER" id="PTHR43133">
    <property type="entry name" value="RNA POLYMERASE ECF-TYPE SIGMA FACTO"/>
    <property type="match status" value="1"/>
</dbReference>
<evidence type="ECO:0000256" key="4">
    <source>
        <dbReference type="ARBA" id="ARBA00023163"/>
    </source>
</evidence>
<keyword evidence="2" id="KW-0805">Transcription regulation</keyword>
<evidence type="ECO:0000256" key="3">
    <source>
        <dbReference type="ARBA" id="ARBA00023082"/>
    </source>
</evidence>
<accession>A0A562T5R0</accession>
<name>A0A562T5R0_CHIJA</name>
<evidence type="ECO:0000256" key="1">
    <source>
        <dbReference type="ARBA" id="ARBA00010641"/>
    </source>
</evidence>
<dbReference type="InterPro" id="IPR007627">
    <property type="entry name" value="RNA_pol_sigma70_r2"/>
</dbReference>
<dbReference type="NCBIfam" id="TIGR02937">
    <property type="entry name" value="sigma70-ECF"/>
    <property type="match status" value="1"/>
</dbReference>
<proteinExistence type="inferred from homology"/>
<dbReference type="EMBL" id="VLLG01000003">
    <property type="protein sequence ID" value="TWI88598.1"/>
    <property type="molecule type" value="Genomic_DNA"/>
</dbReference>
<feature type="domain" description="RNA polymerase sigma-70 region 2" evidence="5">
    <location>
        <begin position="24"/>
        <end position="89"/>
    </location>
</feature>
<dbReference type="Proteomes" id="UP000316778">
    <property type="component" value="Unassembled WGS sequence"/>
</dbReference>
<sequence>MSQHVDELLMEYIRQDDHKAFEVLFVKYYSVLREVSFHYSNNSEDAEEIAADVLHQLWQKRKDIIIEKNVKAYLSTAARNATFNVLRKKILIVEELSDSIEREYCNDYADTPASFRIRDIETEIHRSLEHLTHRQREIFRLYRFHEYTILEIAQLLRLSEGTVHFQLHKAHKRLREYFRIQFKHSKQGI</sequence>
<dbReference type="InterPro" id="IPR039425">
    <property type="entry name" value="RNA_pol_sigma-70-like"/>
</dbReference>
<dbReference type="GO" id="GO:0016987">
    <property type="term" value="F:sigma factor activity"/>
    <property type="evidence" value="ECO:0007669"/>
    <property type="project" value="UniProtKB-KW"/>
</dbReference>
<dbReference type="InterPro" id="IPR013324">
    <property type="entry name" value="RNA_pol_sigma_r3/r4-like"/>
</dbReference>
<dbReference type="SUPFAM" id="SSF88659">
    <property type="entry name" value="Sigma3 and sigma4 domains of RNA polymerase sigma factors"/>
    <property type="match status" value="1"/>
</dbReference>
<keyword evidence="3" id="KW-0731">Sigma factor</keyword>
<comment type="similarity">
    <text evidence="1">Belongs to the sigma-70 factor family. ECF subfamily.</text>
</comment>
<dbReference type="AlphaFoldDB" id="A0A562T5R0"/>
<keyword evidence="8" id="KW-1185">Reference proteome</keyword>